<dbReference type="SMART" id="SM01211">
    <property type="entry name" value="GATase_5"/>
    <property type="match status" value="1"/>
</dbReference>
<dbReference type="SUPFAM" id="SSF56042">
    <property type="entry name" value="PurM C-terminal domain-like"/>
    <property type="match status" value="2"/>
</dbReference>
<dbReference type="InterPro" id="IPR010918">
    <property type="entry name" value="PurM-like_C_dom"/>
</dbReference>
<dbReference type="Gene3D" id="3.40.50.880">
    <property type="match status" value="1"/>
</dbReference>
<dbReference type="OrthoDB" id="9804441at2"/>
<dbReference type="SUPFAM" id="SSF55326">
    <property type="entry name" value="PurM N-terminal domain-like"/>
    <property type="match status" value="2"/>
</dbReference>
<dbReference type="GO" id="GO:0005737">
    <property type="term" value="C:cytoplasm"/>
    <property type="evidence" value="ECO:0007669"/>
    <property type="project" value="TreeGrafter"/>
</dbReference>
<dbReference type="FunFam" id="3.30.1330.10:FF:000013">
    <property type="entry name" value="Phosphoribosylformylglycinamidine synthase"/>
    <property type="match status" value="1"/>
</dbReference>
<dbReference type="AlphaFoldDB" id="A0A845R123"/>
<dbReference type="PANTHER" id="PTHR10099">
    <property type="entry name" value="PHOSPHORIBOSYLFORMYLGLYCINAMIDINE SYNTHASE"/>
    <property type="match status" value="1"/>
</dbReference>
<dbReference type="Pfam" id="PF02769">
    <property type="entry name" value="AIRS_C"/>
    <property type="match status" value="1"/>
</dbReference>
<dbReference type="SUPFAM" id="SSF52317">
    <property type="entry name" value="Class I glutamine amidotransferase-like"/>
    <property type="match status" value="1"/>
</dbReference>
<keyword evidence="10" id="KW-1185">Reference proteome</keyword>
<dbReference type="Gene3D" id="3.30.1330.10">
    <property type="entry name" value="PurM-like, N-terminal domain"/>
    <property type="match status" value="2"/>
</dbReference>
<evidence type="ECO:0000256" key="6">
    <source>
        <dbReference type="ARBA" id="ARBA00022842"/>
    </source>
</evidence>
<dbReference type="Pfam" id="PF13507">
    <property type="entry name" value="GATase_5"/>
    <property type="match status" value="1"/>
</dbReference>
<protein>
    <submittedName>
        <fullName evidence="9">Phosphoribosylformylglycinamidine synthase</fullName>
        <ecNumber evidence="9">6.3.5.3</ecNumber>
    </submittedName>
</protein>
<dbReference type="Proteomes" id="UP000467132">
    <property type="component" value="Unassembled WGS sequence"/>
</dbReference>
<dbReference type="PANTHER" id="PTHR10099:SF1">
    <property type="entry name" value="PHOSPHORIBOSYLFORMYLGLYCINAMIDINE SYNTHASE"/>
    <property type="match status" value="1"/>
</dbReference>
<comment type="caution">
    <text evidence="9">The sequence shown here is derived from an EMBL/GenBank/DDBJ whole genome shotgun (WGS) entry which is preliminary data.</text>
</comment>
<dbReference type="InterPro" id="IPR029062">
    <property type="entry name" value="Class_I_gatase-like"/>
</dbReference>
<keyword evidence="5" id="KW-0067">ATP-binding</keyword>
<evidence type="ECO:0000256" key="5">
    <source>
        <dbReference type="ARBA" id="ARBA00022840"/>
    </source>
</evidence>
<dbReference type="CDD" id="cd02204">
    <property type="entry name" value="PurL_repeat2"/>
    <property type="match status" value="1"/>
</dbReference>
<dbReference type="GO" id="GO:0005524">
    <property type="term" value="F:ATP binding"/>
    <property type="evidence" value="ECO:0007669"/>
    <property type="project" value="UniProtKB-KW"/>
</dbReference>
<gene>
    <name evidence="9" type="ORF">D3Z33_13920</name>
</gene>
<evidence type="ECO:0000259" key="7">
    <source>
        <dbReference type="Pfam" id="PF02769"/>
    </source>
</evidence>
<dbReference type="GO" id="GO:0006164">
    <property type="term" value="P:purine nucleotide biosynthetic process"/>
    <property type="evidence" value="ECO:0007669"/>
    <property type="project" value="UniProtKB-KW"/>
</dbReference>
<name>A0A845R123_9CLOT</name>
<keyword evidence="1 9" id="KW-0436">Ligase</keyword>
<evidence type="ECO:0000256" key="3">
    <source>
        <dbReference type="ARBA" id="ARBA00022741"/>
    </source>
</evidence>
<dbReference type="NCBIfam" id="TIGR01857">
    <property type="entry name" value="FGAM-synthase"/>
    <property type="match status" value="1"/>
</dbReference>
<dbReference type="InterPro" id="IPR036921">
    <property type="entry name" value="PurM-like_N_sf"/>
</dbReference>
<dbReference type="RefSeq" id="WP_160198420.1">
    <property type="nucleotide sequence ID" value="NZ_QXXA01000017.1"/>
</dbReference>
<evidence type="ECO:0000256" key="2">
    <source>
        <dbReference type="ARBA" id="ARBA00022723"/>
    </source>
</evidence>
<keyword evidence="2" id="KW-0479">Metal-binding</keyword>
<dbReference type="EMBL" id="QXXA01000017">
    <property type="protein sequence ID" value="NBI07954.1"/>
    <property type="molecule type" value="Genomic_DNA"/>
</dbReference>
<evidence type="ECO:0000256" key="4">
    <source>
        <dbReference type="ARBA" id="ARBA00022755"/>
    </source>
</evidence>
<dbReference type="CDD" id="cd02203">
    <property type="entry name" value="PurL_repeat1"/>
    <property type="match status" value="1"/>
</dbReference>
<dbReference type="EC" id="6.3.5.3" evidence="9"/>
<dbReference type="Pfam" id="PF18072">
    <property type="entry name" value="FGAR-AT_linker"/>
    <property type="match status" value="1"/>
</dbReference>
<dbReference type="GO" id="GO:0046872">
    <property type="term" value="F:metal ion binding"/>
    <property type="evidence" value="ECO:0007669"/>
    <property type="project" value="UniProtKB-KW"/>
</dbReference>
<evidence type="ECO:0000313" key="9">
    <source>
        <dbReference type="EMBL" id="NBI07954.1"/>
    </source>
</evidence>
<reference evidence="9 10" key="1">
    <citation type="submission" date="2018-08" db="EMBL/GenBank/DDBJ databases">
        <title>Murine metabolic-syndrome-specific gut microbial biobank.</title>
        <authorList>
            <person name="Liu C."/>
        </authorList>
    </citation>
    <scope>NUCLEOTIDE SEQUENCE [LARGE SCALE GENOMIC DNA]</scope>
    <source>
        <strain evidence="9 10">583</strain>
    </source>
</reference>
<accession>A0A845R123</accession>
<dbReference type="Gene3D" id="3.90.650.10">
    <property type="entry name" value="PurM-like C-terminal domain"/>
    <property type="match status" value="2"/>
</dbReference>
<organism evidence="9 10">
    <name type="scientific">Senegalia massiliensis</name>
    <dbReference type="NCBI Taxonomy" id="1720316"/>
    <lineage>
        <taxon>Bacteria</taxon>
        <taxon>Bacillati</taxon>
        <taxon>Bacillota</taxon>
        <taxon>Clostridia</taxon>
        <taxon>Eubacteriales</taxon>
        <taxon>Clostridiaceae</taxon>
        <taxon>Senegalia</taxon>
    </lineage>
</organism>
<proteinExistence type="predicted"/>
<keyword evidence="6" id="KW-0460">Magnesium</keyword>
<dbReference type="InterPro" id="IPR041609">
    <property type="entry name" value="PurL_linker"/>
</dbReference>
<keyword evidence="4" id="KW-0658">Purine biosynthesis</keyword>
<evidence type="ECO:0000259" key="8">
    <source>
        <dbReference type="Pfam" id="PF18072"/>
    </source>
</evidence>
<evidence type="ECO:0000313" key="10">
    <source>
        <dbReference type="Proteomes" id="UP000467132"/>
    </source>
</evidence>
<sequence length="1224" mass="138712">MKYSRVFIEKKQGFNSESKNLLEEFKNYLEIKRLEEVRVINVYDLVNANEKEEKEIIEKFLYEPEIDNLYKELNISEDEKAFRIEDLKGQYNKREFFSNKLINTLFPDKDIKILQSKVIILKGINDEEFKIIKDYHINPIEVAEIFLDKVTFMEEKEKANDIEIIDGFIDFSEEKMKKFKANYGIGLDLEDLLFAKKYFKDENRNPSITEIKLIDTYWSDHCRHTTFMTEIKDIKFNEGKYKEVFEEALKKYLSSRNYTYEDEDKAISLMDLATINMKELKKEGLLEDKEQTDEVNAASIEIDVDIDGKAEKWLLMFKNETHNHPTEMEPFGGAATCLGGGIRDPLSGRSYVYQAMRITGSADPRKKYDETLKGKLPQRKITKTAMKGYSSYGNEIGASTGYVREIYDEGFLAKRMECGALVAAAPKEWVYRGNPSEGDLVLLVGGRTGRDGLGGAVGSSKEHTEKSLHTSGAEVQKGDPSLERKIIRLFRKENVSKMIKKCNDFGAGGVGVAIGELADGLTIELDNVKLKYPGLDGTEIALSESQERMAVLIDKNDLDKFLKETNKEDLEATVIAKVTEERILKMFWKDKEIVNIKRDFLDTNGIRKNTKVEVENPSNNSYLEEIPSKLNNKSKMDSLKMTLKDINNSSQKGLLENFDTTVGGTTVLMPYGGKYMLSPIEGMVSKIPVLEGETSTCSIMTYGYEPKLAKWSPFHGGYYSVIESIAKVVALGGDYRNIKLTFQEYFERLGENSIKWGKPFSALLGAYLVQKELDIASIGGKDSMSGTFEDIDVPPTLISFGVTTEKLENIVSNEFKYENSNVLLIPLEIDDKGLIDFKQLKNNYRKVKELIHNKKIKAIQSIKEGGIARTICEMAFGNKMGFKFNDIEKAKLFRPLFGSLVIEISKDEDIEKLFQDVDYEILGKTINESKIYIDNDDESIDELINIWESPLKDIFPIKNKNLKEKIEMKNDKKIIFKSNKSIKPKILIPIFTGTHGEYTLANSFKEAGGEVDTFVFKFSNKISVEDSFKEFRRRIEKSQIIAFPHGAVFGGEPETGGKLIKYILNEDYIKEEIQNHLNLRDGLILGIGDGFQGLIKSGLIADSVTLAENESGEFISTTCDIVVENDSSPWFNSMNIGDIYTAPVATKEGRLILTDGNNLSEQIPTTFSNENPTGSLGNIESLTSKDGRILGTISSIDRIHKDLYKNIEIKGTHNIFKSGVKYFD</sequence>
<feature type="domain" description="Phosphoribosylformylglycinamidine synthase linker" evidence="8">
    <location>
        <begin position="177"/>
        <end position="224"/>
    </location>
</feature>
<dbReference type="GO" id="GO:0004642">
    <property type="term" value="F:phosphoribosylformylglycinamidine synthase activity"/>
    <property type="evidence" value="ECO:0007669"/>
    <property type="project" value="UniProtKB-EC"/>
</dbReference>
<dbReference type="InterPro" id="IPR036676">
    <property type="entry name" value="PurM-like_C_sf"/>
</dbReference>
<dbReference type="InterPro" id="IPR010141">
    <property type="entry name" value="FGAM_synthase"/>
</dbReference>
<evidence type="ECO:0000256" key="1">
    <source>
        <dbReference type="ARBA" id="ARBA00022598"/>
    </source>
</evidence>
<keyword evidence="3" id="KW-0547">Nucleotide-binding</keyword>
<feature type="domain" description="PurM-like C-terminal" evidence="7">
    <location>
        <begin position="437"/>
        <end position="588"/>
    </location>
</feature>